<dbReference type="GO" id="GO:0005524">
    <property type="term" value="F:ATP binding"/>
    <property type="evidence" value="ECO:0007669"/>
    <property type="project" value="InterPro"/>
</dbReference>
<accession>A0A7C8IY78</accession>
<evidence type="ECO:0008006" key="7">
    <source>
        <dbReference type="Google" id="ProtNLM"/>
    </source>
</evidence>
<dbReference type="Pfam" id="PF08302">
    <property type="entry name" value="tRNA_lig_CPD"/>
    <property type="match status" value="1"/>
</dbReference>
<name>A0A7C8IY78_ORBOL</name>
<sequence>MLLQSTSRLLSPLLGLRSVCSLPHRYYTTSVYQHQLTKLSIRRYYISSLKFKQTTATSHRHCHNYPHHYNHNNPTLTDYIHKVRYPGQIIIISPQTSSIHTSPSPHWINRKVPESQVPLDLENAEMSVTERYGAPYQEQDQNEVNELIKTLNDGSKRGRKAAFSCRKSEYAVENSKLSVHSWKFQDWDYKKRDLPTKARGLFTLKSVGGNSMIVTRGYDKFFNIDEVEQTKWSWIEKNTKAPYEVTMKENGCIIFISGLPDGTLLVCSKHSTGPRGDASKSHSLVGDSWVERQLKRIGKTRDQLAKFLYNANVTAVAELCDDSFEEHILAYEGDDAGLYLHGINLNLPVFATWSGPQVHAFADDWGFKKIEVFEKETVSELREFLEGVGESGEWNGRAVEGFVIRCKARHGPNDPEWHDWFFKYKFEEPYLMYRQWREVTKAIISGKQPKVRKHKQITEKYIAYAREQLRKDPAIGKAFQLNHGIIAMRDGFLASIGTSGHEIVKAEEASGEDGKAKSVVLVPIATIGCGKTTVALGLVKLFGFGHVQNDNISVKRGKPEAFAHAILTALNDHPICIADRNNHQKREREQLFRDISKNNPDVEYVALHYVHYKPGEDAVSKIREKNQQRIFERGDNHQTIHSGTGDKQEIVSIMEGFIKRFQALDMDSDPDSQFDLVIDLDPLAESRENLETVVTKLHEHYPYLLGEEMPSADDLDEANQWALSDYTVDFKHVIGKSGGSSNAGPSRQKQPQKEKAVVQPKVGGKQKQPTVEYYEIRLRAPIINVALDQAFTSKPAEFKQFYMQLKNWRRIQPTFHITMAHRINFKKQAELWDHYEKLRQETPHGKDMDELEVKLERVVWDNRIMAIVASLVDDKGHECGNEVMHITVGTADVGVKPKESNDLLKVWSENRDDLEAVGIKEVLLGKNGEGITTPGLLNPVMGRITLRISRFFITTQTIIIVDRDMAP</sequence>
<dbReference type="PANTHER" id="PTHR32004">
    <property type="entry name" value="TRNA LIGASE"/>
    <property type="match status" value="1"/>
</dbReference>
<feature type="domain" description="T4 RNA ligase 1-like N-terminal" evidence="4">
    <location>
        <begin position="197"/>
        <end position="431"/>
    </location>
</feature>
<dbReference type="Gene3D" id="3.40.50.300">
    <property type="entry name" value="P-loop containing nucleotide triphosphate hydrolases"/>
    <property type="match status" value="1"/>
</dbReference>
<dbReference type="SUPFAM" id="SSF52540">
    <property type="entry name" value="P-loop containing nucleoside triphosphate hydrolases"/>
    <property type="match status" value="1"/>
</dbReference>
<evidence type="ECO:0000259" key="4">
    <source>
        <dbReference type="Pfam" id="PF09511"/>
    </source>
</evidence>
<dbReference type="Pfam" id="PF09511">
    <property type="entry name" value="RNA_lig_T4_1"/>
    <property type="match status" value="1"/>
</dbReference>
<dbReference type="PANTHER" id="PTHR32004:SF1">
    <property type="entry name" value="TRNA LIGASE"/>
    <property type="match status" value="1"/>
</dbReference>
<dbReference type="InterPro" id="IPR015966">
    <property type="entry name" value="tRNA_lig_kin_fungi"/>
</dbReference>
<evidence type="ECO:0000313" key="6">
    <source>
        <dbReference type="Proteomes" id="UP000475325"/>
    </source>
</evidence>
<comment type="caution">
    <text evidence="5">The sequence shown here is derived from an EMBL/GenBank/DDBJ whole genome shotgun (WGS) entry which is preliminary data.</text>
</comment>
<feature type="domain" description="tRNA ligase kinase" evidence="3">
    <location>
        <begin position="520"/>
        <end position="682"/>
    </location>
</feature>
<gene>
    <name evidence="5" type="ORF">TWF102_001611</name>
</gene>
<dbReference type="InterPro" id="IPR019039">
    <property type="entry name" value="T4-Rnl1-like_N"/>
</dbReference>
<protein>
    <recommendedName>
        <fullName evidence="7">tRNA ligase</fullName>
    </recommendedName>
</protein>
<evidence type="ECO:0000259" key="2">
    <source>
        <dbReference type="Pfam" id="PF08302"/>
    </source>
</evidence>
<feature type="region of interest" description="Disordered" evidence="1">
    <location>
        <begin position="737"/>
        <end position="762"/>
    </location>
</feature>
<organism evidence="5 6">
    <name type="scientific">Orbilia oligospora</name>
    <name type="common">Nematode-trapping fungus</name>
    <name type="synonym">Arthrobotrys oligospora</name>
    <dbReference type="NCBI Taxonomy" id="2813651"/>
    <lineage>
        <taxon>Eukaryota</taxon>
        <taxon>Fungi</taxon>
        <taxon>Dikarya</taxon>
        <taxon>Ascomycota</taxon>
        <taxon>Pezizomycotina</taxon>
        <taxon>Orbiliomycetes</taxon>
        <taxon>Orbiliales</taxon>
        <taxon>Orbiliaceae</taxon>
        <taxon>Orbilia</taxon>
    </lineage>
</organism>
<dbReference type="FunFam" id="3.40.50.300:FF:001690">
    <property type="entry name" value="tRNA ligase"/>
    <property type="match status" value="1"/>
</dbReference>
<dbReference type="EMBL" id="WIQW01000124">
    <property type="protein sequence ID" value="KAF3081655.1"/>
    <property type="molecule type" value="Genomic_DNA"/>
</dbReference>
<dbReference type="GO" id="GO:0006388">
    <property type="term" value="P:tRNA splicing, via endonucleolytic cleavage and ligation"/>
    <property type="evidence" value="ECO:0007669"/>
    <property type="project" value="InterPro"/>
</dbReference>
<reference evidence="5 6" key="1">
    <citation type="submission" date="2019-06" db="EMBL/GenBank/DDBJ databases">
        <authorList>
            <person name="Palmer J.M."/>
        </authorList>
    </citation>
    <scope>NUCLEOTIDE SEQUENCE [LARGE SCALE GENOMIC DNA]</scope>
    <source>
        <strain evidence="5 6">TWF102</strain>
    </source>
</reference>
<evidence type="ECO:0000259" key="3">
    <source>
        <dbReference type="Pfam" id="PF08303"/>
    </source>
</evidence>
<dbReference type="AlphaFoldDB" id="A0A7C8IY78"/>
<dbReference type="GO" id="GO:0003972">
    <property type="term" value="F:RNA ligase (ATP) activity"/>
    <property type="evidence" value="ECO:0007669"/>
    <property type="project" value="InterPro"/>
</dbReference>
<proteinExistence type="predicted"/>
<feature type="compositionally biased region" description="Polar residues" evidence="1">
    <location>
        <begin position="739"/>
        <end position="749"/>
    </location>
</feature>
<dbReference type="Pfam" id="PF08303">
    <property type="entry name" value="tRNA_lig_kinase"/>
    <property type="match status" value="1"/>
</dbReference>
<dbReference type="InterPro" id="IPR015965">
    <property type="entry name" value="tRNA_lig_PDEase"/>
</dbReference>
<dbReference type="InterPro" id="IPR027417">
    <property type="entry name" value="P-loop_NTPase"/>
</dbReference>
<dbReference type="GO" id="GO:0005634">
    <property type="term" value="C:nucleus"/>
    <property type="evidence" value="ECO:0007669"/>
    <property type="project" value="TreeGrafter"/>
</dbReference>
<dbReference type="Proteomes" id="UP000475325">
    <property type="component" value="Unassembled WGS sequence"/>
</dbReference>
<feature type="domain" description="tRNA ligase phosphodiesterase" evidence="2">
    <location>
        <begin position="686"/>
        <end position="922"/>
    </location>
</feature>
<evidence type="ECO:0000256" key="1">
    <source>
        <dbReference type="SAM" id="MobiDB-lite"/>
    </source>
</evidence>
<evidence type="ECO:0000313" key="5">
    <source>
        <dbReference type="EMBL" id="KAF3081655.1"/>
    </source>
</evidence>